<dbReference type="InParanoid" id="A0A5Q0BL08"/>
<dbReference type="PANTHER" id="PTHR11469:SF1">
    <property type="entry name" value="GLUCOSE-6-PHOSPHATE ISOMERASE"/>
    <property type="match status" value="1"/>
</dbReference>
<dbReference type="GO" id="GO:0051156">
    <property type="term" value="P:glucose 6-phosphate metabolic process"/>
    <property type="evidence" value="ECO:0007669"/>
    <property type="project" value="TreeGrafter"/>
</dbReference>
<keyword evidence="10" id="KW-1185">Reference proteome</keyword>
<name>A0A5Q0BL08_9GAMM</name>
<dbReference type="PROSITE" id="PS00765">
    <property type="entry name" value="P_GLUCOSE_ISOMERASE_1"/>
    <property type="match status" value="1"/>
</dbReference>
<dbReference type="HAMAP" id="MF_00473">
    <property type="entry name" value="G6P_isomerase"/>
    <property type="match status" value="1"/>
</dbReference>
<comment type="catalytic activity">
    <reaction evidence="6 7 8">
        <text>alpha-D-glucose 6-phosphate = beta-D-fructose 6-phosphate</text>
        <dbReference type="Rhea" id="RHEA:11816"/>
        <dbReference type="ChEBI" id="CHEBI:57634"/>
        <dbReference type="ChEBI" id="CHEBI:58225"/>
        <dbReference type="EC" id="5.3.1.9"/>
    </reaction>
</comment>
<dbReference type="PROSITE" id="PS51463">
    <property type="entry name" value="P_GLUCOSE_ISOMERASE_3"/>
    <property type="match status" value="1"/>
</dbReference>
<dbReference type="EC" id="5.3.1.9" evidence="7"/>
<sequence>MPVVTESAAWLALQSHEQIIADLHLRDLFEADPSRFDRYSINLDDILFDYSKNRITDDTLPLLLKLADDAQLKQKIAAMFSGEKINVTESRAVLHTALRNRANTPVMVDGRDVMPDINRVLKQMREFSERVRSHAWRGYTGKPITDIVNIGIGGSDLGPKMVVKALTPYIQPGLRAHFVSNIDENDLLNNLRTLDQETTLFIVASKTFSTQETMANAHSARDWLLSKAPDETAIAKHFVAVSTNAERVHDFGIDTSHMFEFWDWVGGRYSMWSAIGLPIAVMIGMDHFEELLTGAERVDQHFRTADFDKNIPVIMGLLGIWYNNFMGAETHAVLPYDQNLEYLTDYLQQADMESNGKSVDINAQPISYSTGPIIFGEPGTNGQHAFYQLLHQGSKLVPCDFLAAAQSHHHVGDHHAILVSNFLAQTEALMMGRTTEEARRELEKQGVAPSKVDALARAKTFIGNKPSNSFLYRKLSPQTLGSLIALYEHKIYVQGVIWNINSFDQMGVELGKHLARKILPQLDDDQPVGDHDSSTNGLLNYYKSIR</sequence>
<dbReference type="GO" id="GO:0048029">
    <property type="term" value="F:monosaccharide binding"/>
    <property type="evidence" value="ECO:0007669"/>
    <property type="project" value="TreeGrafter"/>
</dbReference>
<dbReference type="InterPro" id="IPR001672">
    <property type="entry name" value="G6P_Isomerase"/>
</dbReference>
<dbReference type="KEGG" id="mmob:F6R98_19070"/>
<comment type="pathway">
    <text evidence="1 7 8">Carbohydrate degradation; glycolysis; D-glyceraldehyde 3-phosphate and glycerone phosphate from D-glucose: step 2/4.</text>
</comment>
<keyword evidence="3 7" id="KW-0312">Gluconeogenesis</keyword>
<dbReference type="RefSeq" id="WP_153250431.1">
    <property type="nucleotide sequence ID" value="NZ_CP044205.1"/>
</dbReference>
<dbReference type="InterPro" id="IPR046348">
    <property type="entry name" value="SIS_dom_sf"/>
</dbReference>
<dbReference type="InterPro" id="IPR035482">
    <property type="entry name" value="SIS_PGI_2"/>
</dbReference>
<feature type="active site" evidence="7">
    <location>
        <position position="512"/>
    </location>
</feature>
<dbReference type="OrthoDB" id="140919at2"/>
<comment type="function">
    <text evidence="7">Catalyzes the reversible isomerization of glucose-6-phosphate to fructose-6-phosphate.</text>
</comment>
<comment type="pathway">
    <text evidence="7">Carbohydrate biosynthesis; gluconeogenesis.</text>
</comment>
<dbReference type="NCBIfam" id="NF001211">
    <property type="entry name" value="PRK00179.1"/>
    <property type="match status" value="1"/>
</dbReference>
<dbReference type="FunFam" id="3.40.50.10490:FF:000004">
    <property type="entry name" value="Glucose-6-phosphate isomerase"/>
    <property type="match status" value="1"/>
</dbReference>
<dbReference type="PROSITE" id="PS00174">
    <property type="entry name" value="P_GLUCOSE_ISOMERASE_2"/>
    <property type="match status" value="1"/>
</dbReference>
<dbReference type="Gene3D" id="3.40.50.10490">
    <property type="entry name" value="Glucose-6-phosphate isomerase like protein, domain 1"/>
    <property type="match status" value="2"/>
</dbReference>
<comment type="similarity">
    <text evidence="2 7 8">Belongs to the GPI family.</text>
</comment>
<keyword evidence="5 7" id="KW-0413">Isomerase</keyword>
<reference evidence="9 10" key="1">
    <citation type="submission" date="2019-09" db="EMBL/GenBank/DDBJ databases">
        <title>Ecophysiology of the spiral-shaped methanotroph Methylospira mobilis as revealed by the complete genome sequence.</title>
        <authorList>
            <person name="Oshkin I.Y."/>
            <person name="Dedysh S.N."/>
            <person name="Miroshnikov K."/>
            <person name="Danilova O.V."/>
            <person name="Hakobyan A."/>
            <person name="Liesack W."/>
        </authorList>
    </citation>
    <scope>NUCLEOTIDE SEQUENCE [LARGE SCALE GENOMIC DNA]</scope>
    <source>
        <strain evidence="9 10">Shm1</strain>
    </source>
</reference>
<dbReference type="FunFam" id="1.10.1390.10:FF:000001">
    <property type="entry name" value="Glucose-6-phosphate isomerase"/>
    <property type="match status" value="1"/>
</dbReference>
<dbReference type="InterPro" id="IPR023096">
    <property type="entry name" value="G6P_Isomerase_C"/>
</dbReference>
<dbReference type="UniPathway" id="UPA00109">
    <property type="reaction ID" value="UER00181"/>
</dbReference>
<dbReference type="CDD" id="cd05016">
    <property type="entry name" value="SIS_PGI_2"/>
    <property type="match status" value="1"/>
</dbReference>
<dbReference type="UniPathway" id="UPA00138"/>
<gene>
    <name evidence="7" type="primary">pgi</name>
    <name evidence="9" type="ORF">F6R98_19070</name>
</gene>
<dbReference type="GO" id="GO:0006094">
    <property type="term" value="P:gluconeogenesis"/>
    <property type="evidence" value="ECO:0007669"/>
    <property type="project" value="UniProtKB-UniRule"/>
</dbReference>
<evidence type="ECO:0000256" key="7">
    <source>
        <dbReference type="HAMAP-Rule" id="MF_00473"/>
    </source>
</evidence>
<evidence type="ECO:0000256" key="3">
    <source>
        <dbReference type="ARBA" id="ARBA00022432"/>
    </source>
</evidence>
<evidence type="ECO:0000313" key="9">
    <source>
        <dbReference type="EMBL" id="QFY44470.1"/>
    </source>
</evidence>
<feature type="active site" description="Proton donor" evidence="7">
    <location>
        <position position="353"/>
    </location>
</feature>
<dbReference type="Gene3D" id="1.10.1390.10">
    <property type="match status" value="1"/>
</dbReference>
<evidence type="ECO:0000256" key="1">
    <source>
        <dbReference type="ARBA" id="ARBA00004926"/>
    </source>
</evidence>
<evidence type="ECO:0000256" key="4">
    <source>
        <dbReference type="ARBA" id="ARBA00023152"/>
    </source>
</evidence>
<dbReference type="GO" id="GO:0006096">
    <property type="term" value="P:glycolytic process"/>
    <property type="evidence" value="ECO:0007669"/>
    <property type="project" value="UniProtKB-UniRule"/>
</dbReference>
<evidence type="ECO:0000256" key="6">
    <source>
        <dbReference type="ARBA" id="ARBA00029321"/>
    </source>
</evidence>
<dbReference type="GO" id="GO:0097367">
    <property type="term" value="F:carbohydrate derivative binding"/>
    <property type="evidence" value="ECO:0007669"/>
    <property type="project" value="InterPro"/>
</dbReference>
<proteinExistence type="inferred from homology"/>
<dbReference type="PANTHER" id="PTHR11469">
    <property type="entry name" value="GLUCOSE-6-PHOSPHATE ISOMERASE"/>
    <property type="match status" value="1"/>
</dbReference>
<dbReference type="GO" id="GO:0005829">
    <property type="term" value="C:cytosol"/>
    <property type="evidence" value="ECO:0007669"/>
    <property type="project" value="TreeGrafter"/>
</dbReference>
<dbReference type="PRINTS" id="PR00662">
    <property type="entry name" value="G6PISOMERASE"/>
</dbReference>
<dbReference type="Proteomes" id="UP000325755">
    <property type="component" value="Chromosome"/>
</dbReference>
<accession>A0A5Q0BL08</accession>
<dbReference type="Pfam" id="PF00342">
    <property type="entry name" value="PGI"/>
    <property type="match status" value="1"/>
</dbReference>
<dbReference type="CDD" id="cd05015">
    <property type="entry name" value="SIS_PGI_1"/>
    <property type="match status" value="1"/>
</dbReference>
<keyword evidence="4 7" id="KW-0324">Glycolysis</keyword>
<evidence type="ECO:0000256" key="2">
    <source>
        <dbReference type="ARBA" id="ARBA00006604"/>
    </source>
</evidence>
<dbReference type="FunCoup" id="A0A5Q0BL08">
    <property type="interactions" value="518"/>
</dbReference>
<feature type="active site" evidence="7">
    <location>
        <position position="384"/>
    </location>
</feature>
<dbReference type="SUPFAM" id="SSF53697">
    <property type="entry name" value="SIS domain"/>
    <property type="match status" value="1"/>
</dbReference>
<evidence type="ECO:0000256" key="5">
    <source>
        <dbReference type="ARBA" id="ARBA00023235"/>
    </source>
</evidence>
<dbReference type="InterPro" id="IPR035476">
    <property type="entry name" value="SIS_PGI_1"/>
</dbReference>
<organism evidence="9 10">
    <name type="scientific">Candidatus Methylospira mobilis</name>
    <dbReference type="NCBI Taxonomy" id="1808979"/>
    <lineage>
        <taxon>Bacteria</taxon>
        <taxon>Pseudomonadati</taxon>
        <taxon>Pseudomonadota</taxon>
        <taxon>Gammaproteobacteria</taxon>
        <taxon>Methylococcales</taxon>
        <taxon>Methylococcaceae</taxon>
        <taxon>Candidatus Methylospira</taxon>
    </lineage>
</organism>
<keyword evidence="7" id="KW-0963">Cytoplasm</keyword>
<comment type="subcellular location">
    <subcellularLocation>
        <location evidence="7">Cytoplasm</location>
    </subcellularLocation>
</comment>
<evidence type="ECO:0000256" key="8">
    <source>
        <dbReference type="RuleBase" id="RU000612"/>
    </source>
</evidence>
<dbReference type="GO" id="GO:0004347">
    <property type="term" value="F:glucose-6-phosphate isomerase activity"/>
    <property type="evidence" value="ECO:0007669"/>
    <property type="project" value="UniProtKB-UniRule"/>
</dbReference>
<dbReference type="InterPro" id="IPR018189">
    <property type="entry name" value="Phosphoglucose_isomerase_CS"/>
</dbReference>
<protein>
    <recommendedName>
        <fullName evidence="7">Glucose-6-phosphate isomerase</fullName>
        <shortName evidence="7">GPI</shortName>
        <ecNumber evidence="7">5.3.1.9</ecNumber>
    </recommendedName>
    <alternativeName>
        <fullName evidence="7">Phosphoglucose isomerase</fullName>
        <shortName evidence="7">PGI</shortName>
    </alternativeName>
    <alternativeName>
        <fullName evidence="7">Phosphohexose isomerase</fullName>
        <shortName evidence="7">PHI</shortName>
    </alternativeName>
</protein>
<evidence type="ECO:0000313" key="10">
    <source>
        <dbReference type="Proteomes" id="UP000325755"/>
    </source>
</evidence>
<dbReference type="EMBL" id="CP044205">
    <property type="protein sequence ID" value="QFY44470.1"/>
    <property type="molecule type" value="Genomic_DNA"/>
</dbReference>
<dbReference type="AlphaFoldDB" id="A0A5Q0BL08"/>